<protein>
    <submittedName>
        <fullName evidence="1">Alkaline phosphatase family protein</fullName>
    </submittedName>
</protein>
<name>A0AA96GBW8_9BACT</name>
<dbReference type="InterPro" id="IPR017850">
    <property type="entry name" value="Alkaline_phosphatase_core_sf"/>
</dbReference>
<evidence type="ECO:0000313" key="1">
    <source>
        <dbReference type="EMBL" id="WNM58943.1"/>
    </source>
</evidence>
<gene>
    <name evidence="1" type="ORF">PP769_04020</name>
</gene>
<dbReference type="Pfam" id="PF01663">
    <property type="entry name" value="Phosphodiest"/>
    <property type="match status" value="1"/>
</dbReference>
<reference evidence="1 2" key="1">
    <citation type="submission" date="2023-01" db="EMBL/GenBank/DDBJ databases">
        <title>Cultivation and genomic characterization of new, ubiquitous marine nitrite-oxidizing bacteria from the Nitrospirales.</title>
        <authorList>
            <person name="Mueller A.J."/>
            <person name="Daebeler A."/>
            <person name="Herbold C.W."/>
            <person name="Kirkegaard R.H."/>
            <person name="Daims H."/>
        </authorList>
    </citation>
    <scope>NUCLEOTIDE SEQUENCE [LARGE SCALE GENOMIC DNA]</scope>
    <source>
        <strain evidence="1 2">VA</strain>
    </source>
</reference>
<sequence length="501" mass="54516">MIAAISLEAPSLPLIQQLIADNRMPNLAALQREGEVVNLDPPFLDGAVYATLYTGQHLSEHGIYSLFTWSAPEQRLRLSHELLSDETLFRRLDRAGKRVLAIDPPEHPMQELANGNVVCGCQFRSRVHLAKWSHPPSLGKELLKHLGKTPRGEETFGQPAQHHLLHLRKILLQAPSRLASGVERLMEERAPDVLWLHMAAIHLAGHQLWDPASVDVIGQSPTGTALLENSLIDVYLAADAALGRIIKILPDNADLLVFWAKGMGPETCRSDLLPEMLERILTPPSSVRASSGNDILTKLRAIVPTSFRSKVADALPDSLSLQLTARLGTIGKDWKVVRAFSLPSDGPGLVRLNIRGRERNGIVMESEAKVLCDVIAEGLRTFSDIDGKECIVGIERPEDHLPPGEKLDRLPDLVIRWTGEQSTNLRGVTSPIYGTVLRGGAGSGRSGNHIPGAGAIIVPRSGAYQAINGRNPHLVDLSATVCAAAGVPHKDLPGQSFLVYR</sequence>
<dbReference type="InterPro" id="IPR002591">
    <property type="entry name" value="Phosphodiest/P_Trfase"/>
</dbReference>
<evidence type="ECO:0000313" key="2">
    <source>
        <dbReference type="Proteomes" id="UP001302719"/>
    </source>
</evidence>
<dbReference type="Gene3D" id="3.40.720.10">
    <property type="entry name" value="Alkaline Phosphatase, subunit A"/>
    <property type="match status" value="1"/>
</dbReference>
<dbReference type="KEGG" id="nall:PP769_04020"/>
<accession>A0AA96GBW8</accession>
<dbReference type="Proteomes" id="UP001302719">
    <property type="component" value="Chromosome"/>
</dbReference>
<organism evidence="1 2">
    <name type="scientific">Candidatus Nitrospira allomarina</name>
    <dbReference type="NCBI Taxonomy" id="3020900"/>
    <lineage>
        <taxon>Bacteria</taxon>
        <taxon>Pseudomonadati</taxon>
        <taxon>Nitrospirota</taxon>
        <taxon>Nitrospiria</taxon>
        <taxon>Nitrospirales</taxon>
        <taxon>Nitrospiraceae</taxon>
        <taxon>Nitrospira</taxon>
    </lineage>
</organism>
<proteinExistence type="predicted"/>
<dbReference type="EMBL" id="CP116967">
    <property type="protein sequence ID" value="WNM58943.1"/>
    <property type="molecule type" value="Genomic_DNA"/>
</dbReference>
<keyword evidence="2" id="KW-1185">Reference proteome</keyword>
<dbReference type="SUPFAM" id="SSF53649">
    <property type="entry name" value="Alkaline phosphatase-like"/>
    <property type="match status" value="1"/>
</dbReference>
<dbReference type="AlphaFoldDB" id="A0AA96GBW8"/>
<dbReference type="RefSeq" id="WP_312645491.1">
    <property type="nucleotide sequence ID" value="NZ_CP116967.1"/>
</dbReference>